<proteinExistence type="predicted"/>
<dbReference type="AlphaFoldDB" id="A0A926P6Q3"/>
<accession>A0A926P6Q3</accession>
<dbReference type="RefSeq" id="WP_190294034.1">
    <property type="nucleotide sequence ID" value="NZ_JABFCZ010000035.1"/>
</dbReference>
<dbReference type="EMBL" id="JABFCZ010000035">
    <property type="protein sequence ID" value="MBD1549347.1"/>
    <property type="molecule type" value="Genomic_DNA"/>
</dbReference>
<evidence type="ECO:0000313" key="2">
    <source>
        <dbReference type="EMBL" id="MBD1549347.1"/>
    </source>
</evidence>
<feature type="domain" description="UGSC-like" evidence="1">
    <location>
        <begin position="13"/>
        <end position="188"/>
    </location>
</feature>
<gene>
    <name evidence="2" type="ORF">HK439_24070</name>
</gene>
<evidence type="ECO:0000259" key="1">
    <source>
        <dbReference type="Pfam" id="PF24696"/>
    </source>
</evidence>
<protein>
    <recommendedName>
        <fullName evidence="1">UGSC-like domain-containing protein</fullName>
    </recommendedName>
</protein>
<sequence>MDIAAPLATSYETLWPGGQTAVQTFPSAARPARLDGLVVAFVWDYVFRGDEIFPILQEALAEAYPTMTFVNYDTFGNTFGGDEHGVLERMPKLLAARGIDVAVSGVGCCGACTPAVMRASAAIERAGIPTASLVCQGFVGQAHAISPGQGCAALPVATLRGHVDSLSKEELRASVIQHTLPEVIRCLTETPVAQGAGAESFTATEIVARGSFEAINHLYDAKGWSDGLPIVPPTRAAVADFLAHTPDAPDRQIGVLQPSGAAVTTWNVAVNGVIAGCRPETMPILVAIAEVLCDPAYGVEHSGDTTGGDALIILNGPILRELGFNCENGAMRDGARANNTVGRFLRLLLRNVGGLRPGAGDKCTFGHPTRIALTEHEVELAKLGWPTFAEQRGFAAGSNLVTVGRFTGDTVVGSVYGRNPEGIARYLADGLIRQSGWELIFTVGLAAGTHRPLVVISPMIAKTLAKAGVGRAGLQELLFKYARMPARKMEEFIGAFTNLVPGRRTLNALHAEGLASAQYALSEDPERLVPIVESPDQILLVVSGDPFRSNAIVFGSNGLHGFPTSREVRRTAAAE</sequence>
<reference evidence="2" key="1">
    <citation type="submission" date="2020-05" db="EMBL/GenBank/DDBJ databases">
        <title>Identification of trans-AT polyketide cluster in two marine bacteria, producers of a novel glutaramide-containing polyketide sesbanimide D and analogs.</title>
        <authorList>
            <person name="Kacar D."/>
            <person name="Rodriguez P."/>
            <person name="Canedo L."/>
            <person name="Gonzalez E."/>
            <person name="Galan B."/>
            <person name="De La Calle F."/>
            <person name="Garcia J.L."/>
        </authorList>
    </citation>
    <scope>NUCLEOTIDE SEQUENCE</scope>
    <source>
        <strain evidence="2">PHM038</strain>
    </source>
</reference>
<organism evidence="2 3">
    <name type="scientific">Roseibium aggregatum</name>
    <dbReference type="NCBI Taxonomy" id="187304"/>
    <lineage>
        <taxon>Bacteria</taxon>
        <taxon>Pseudomonadati</taxon>
        <taxon>Pseudomonadota</taxon>
        <taxon>Alphaproteobacteria</taxon>
        <taxon>Hyphomicrobiales</taxon>
        <taxon>Stappiaceae</taxon>
        <taxon>Roseibium</taxon>
    </lineage>
</organism>
<dbReference type="Proteomes" id="UP000598467">
    <property type="component" value="Unassembled WGS sequence"/>
</dbReference>
<comment type="caution">
    <text evidence="2">The sequence shown here is derived from an EMBL/GenBank/DDBJ whole genome shotgun (WGS) entry which is preliminary data.</text>
</comment>
<name>A0A926P6Q3_9HYPH</name>
<evidence type="ECO:0000313" key="3">
    <source>
        <dbReference type="Proteomes" id="UP000598467"/>
    </source>
</evidence>
<dbReference type="Pfam" id="PF24696">
    <property type="entry name" value="UGSC"/>
    <property type="match status" value="1"/>
</dbReference>
<dbReference type="InterPro" id="IPR057767">
    <property type="entry name" value="UGSC-like_dom"/>
</dbReference>